<dbReference type="InterPro" id="IPR001164">
    <property type="entry name" value="ArfGAP_dom"/>
</dbReference>
<dbReference type="Proteomes" id="UP000322899">
    <property type="component" value="Unassembled WGS sequence"/>
</dbReference>
<evidence type="ECO:0000259" key="2">
    <source>
        <dbReference type="PROSITE" id="PS50004"/>
    </source>
</evidence>
<protein>
    <recommendedName>
        <fullName evidence="2">C2 domain-containing protein</fullName>
    </recommendedName>
</protein>
<dbReference type="Pfam" id="PF01412">
    <property type="entry name" value="ArfGap"/>
    <property type="match status" value="1"/>
</dbReference>
<feature type="region of interest" description="Disordered" evidence="1">
    <location>
        <begin position="1"/>
        <end position="31"/>
    </location>
</feature>
<dbReference type="Gene3D" id="2.60.40.150">
    <property type="entry name" value="C2 domain"/>
    <property type="match status" value="1"/>
</dbReference>
<organism evidence="3 4">
    <name type="scientific">Cafeteria roenbergensis</name>
    <name type="common">Marine flagellate</name>
    <dbReference type="NCBI Taxonomy" id="33653"/>
    <lineage>
        <taxon>Eukaryota</taxon>
        <taxon>Sar</taxon>
        <taxon>Stramenopiles</taxon>
        <taxon>Bigyra</taxon>
        <taxon>Opalozoa</taxon>
        <taxon>Bicosoecida</taxon>
        <taxon>Cafeteriaceae</taxon>
        <taxon>Cafeteria</taxon>
    </lineage>
</organism>
<dbReference type="InterPro" id="IPR037278">
    <property type="entry name" value="ARFGAP/RecO"/>
</dbReference>
<feature type="domain" description="C2" evidence="2">
    <location>
        <begin position="153"/>
        <end position="294"/>
    </location>
</feature>
<dbReference type="SUPFAM" id="SSF49562">
    <property type="entry name" value="C2 domain (Calcium/lipid-binding domain, CaLB)"/>
    <property type="match status" value="1"/>
</dbReference>
<dbReference type="InterPro" id="IPR038508">
    <property type="entry name" value="ArfGAP_dom_sf"/>
</dbReference>
<accession>A0A5A8DU91</accession>
<gene>
    <name evidence="3" type="ORF">FNF27_07331</name>
</gene>
<evidence type="ECO:0000256" key="1">
    <source>
        <dbReference type="SAM" id="MobiDB-lite"/>
    </source>
</evidence>
<name>A0A5A8DU91_CAFRO</name>
<dbReference type="PROSITE" id="PS50004">
    <property type="entry name" value="C2"/>
    <property type="match status" value="1"/>
</dbReference>
<dbReference type="InterPro" id="IPR000008">
    <property type="entry name" value="C2_dom"/>
</dbReference>
<comment type="caution">
    <text evidence="3">The sequence shown here is derived from an EMBL/GenBank/DDBJ whole genome shotgun (WGS) entry which is preliminary data.</text>
</comment>
<dbReference type="InterPro" id="IPR035892">
    <property type="entry name" value="C2_domain_sf"/>
</dbReference>
<sequence length="334" mass="34358">MGCAPSQPARATSVEPLSPRWTPLESSREIPPGNATLQALVARPGRGSACADCGAPSPSWAVLDEGQAGLVCGECAGVHRTGVSSATRNIFWDTVPVEAAACGEGPAPAEHDEPTLRAMWTDADAADTRGGDGSLLRLTTAESARDAWVIGLRAAGAGRKPAFGTPQVRGILFVTVEGAESLPNADSGVMGDVSDPKVLLWLGPLSGETAPSAGRLPRANGVDVHETSPRSNTLNPVWGAGEGGGGPFSLKWDGVEALHVLAVDVDVVTEPDLLGQAVVRLDGIPDYAPLSKEEEAAAPSQLVTVPLLRTGAPGDSKPGLVRLSLRYHGLGEAW</sequence>
<dbReference type="Gene3D" id="1.10.220.150">
    <property type="entry name" value="Arf GTPase activating protein"/>
    <property type="match status" value="1"/>
</dbReference>
<evidence type="ECO:0000313" key="3">
    <source>
        <dbReference type="EMBL" id="KAA0167371.1"/>
    </source>
</evidence>
<dbReference type="SUPFAM" id="SSF57863">
    <property type="entry name" value="ArfGap/RecO-like zinc finger"/>
    <property type="match status" value="1"/>
</dbReference>
<reference evidence="3 4" key="1">
    <citation type="submission" date="2019-07" db="EMBL/GenBank/DDBJ databases">
        <title>Genomes of Cafeteria roenbergensis.</title>
        <authorList>
            <person name="Fischer M.G."/>
            <person name="Hackl T."/>
            <person name="Roman M."/>
        </authorList>
    </citation>
    <scope>NUCLEOTIDE SEQUENCE [LARGE SCALE GENOMIC DNA]</scope>
    <source>
        <strain evidence="3 4">E4-10P</strain>
    </source>
</reference>
<evidence type="ECO:0000313" key="4">
    <source>
        <dbReference type="Proteomes" id="UP000322899"/>
    </source>
</evidence>
<dbReference type="EMBL" id="VLTO01000081">
    <property type="protein sequence ID" value="KAA0167371.1"/>
    <property type="molecule type" value="Genomic_DNA"/>
</dbReference>
<dbReference type="CDD" id="cd00030">
    <property type="entry name" value="C2"/>
    <property type="match status" value="1"/>
</dbReference>
<feature type="region of interest" description="Disordered" evidence="1">
    <location>
        <begin position="212"/>
        <end position="240"/>
    </location>
</feature>
<dbReference type="GO" id="GO:0005096">
    <property type="term" value="F:GTPase activator activity"/>
    <property type="evidence" value="ECO:0007669"/>
    <property type="project" value="InterPro"/>
</dbReference>
<dbReference type="AlphaFoldDB" id="A0A5A8DU91"/>
<proteinExistence type="predicted"/>